<dbReference type="EMBL" id="JBBWUH010000008">
    <property type="protein sequence ID" value="KAK8159373.1"/>
    <property type="molecule type" value="Genomic_DNA"/>
</dbReference>
<evidence type="ECO:0000313" key="2">
    <source>
        <dbReference type="EMBL" id="KAK8159373.1"/>
    </source>
</evidence>
<comment type="caution">
    <text evidence="2">The sequence shown here is derived from an EMBL/GenBank/DDBJ whole genome shotgun (WGS) entry which is preliminary data.</text>
</comment>
<feature type="region of interest" description="Disordered" evidence="1">
    <location>
        <begin position="411"/>
        <end position="452"/>
    </location>
</feature>
<protein>
    <submittedName>
        <fullName evidence="2">Uncharacterized protein</fullName>
    </submittedName>
</protein>
<reference evidence="2 3" key="1">
    <citation type="journal article" date="2022" name="G3 (Bethesda)">
        <title>Enemy or ally: a genomic approach to elucidate the lifestyle of Phyllosticta citrichinaensis.</title>
        <authorList>
            <person name="Buijs V.A."/>
            <person name="Groenewald J.Z."/>
            <person name="Haridas S."/>
            <person name="LaButti K.M."/>
            <person name="Lipzen A."/>
            <person name="Martin F.M."/>
            <person name="Barry K."/>
            <person name="Grigoriev I.V."/>
            <person name="Crous P.W."/>
            <person name="Seidl M.F."/>
        </authorList>
    </citation>
    <scope>NUCLEOTIDE SEQUENCE [LARGE SCALE GENOMIC DNA]</scope>
    <source>
        <strain evidence="2 3">CBS 129764</strain>
    </source>
</reference>
<proteinExistence type="predicted"/>
<evidence type="ECO:0000256" key="1">
    <source>
        <dbReference type="SAM" id="MobiDB-lite"/>
    </source>
</evidence>
<organism evidence="2 3">
    <name type="scientific">Phyllosticta citrichinensis</name>
    <dbReference type="NCBI Taxonomy" id="1130410"/>
    <lineage>
        <taxon>Eukaryota</taxon>
        <taxon>Fungi</taxon>
        <taxon>Dikarya</taxon>
        <taxon>Ascomycota</taxon>
        <taxon>Pezizomycotina</taxon>
        <taxon>Dothideomycetes</taxon>
        <taxon>Dothideomycetes incertae sedis</taxon>
        <taxon>Botryosphaeriales</taxon>
        <taxon>Phyllostictaceae</taxon>
        <taxon>Phyllosticta</taxon>
    </lineage>
</organism>
<gene>
    <name evidence="2" type="ORF">IWX90DRAFT_298993</name>
</gene>
<feature type="compositionally biased region" description="Low complexity" evidence="1">
    <location>
        <begin position="420"/>
        <end position="438"/>
    </location>
</feature>
<name>A0ABR1XKQ1_9PEZI</name>
<evidence type="ECO:0000313" key="3">
    <source>
        <dbReference type="Proteomes" id="UP001456524"/>
    </source>
</evidence>
<sequence>MDAKDFDGWSLDDLYGVNTYQIIKLAGKLGKLDSDARLVATEELSEMQQAAIFLLICQSRCSTNVASAMFECSRGAVSDAFLNVREALLAMYDDYVKPAPSPVMTAATLPELQEDPRFVYFGGALKQLVGAVAILPIGASKDVNNARGDKATRPPRHALIGTPAYTGPQHAVLMFSLHGAISAVYAPGYANAAPSYLSTKPSSQRDILALACVAGERTKTPSPSRMARTRCSTSDTRSCTRCWPSGRCGSCASAFLCCRSAGRRFRPPRCGRCVFCMAFWMRWARRGSRSGWRRVRPRRRVESWFSLYWIDGWMGAVFYWYRGISSQEIGRGTGKELVKGCWLDLDAARSTNHFWKEGAAESVWRTRPVHCYSTTCQIALSLLAYTKRPHFPDPAPTVLLLPPPNSVVGNAGLPVNSLNTTTKPEPSPSPTTHLSHPASRARSRCVGHASVG</sequence>
<dbReference type="Proteomes" id="UP001456524">
    <property type="component" value="Unassembled WGS sequence"/>
</dbReference>
<keyword evidence="3" id="KW-1185">Reference proteome</keyword>
<accession>A0ABR1XKQ1</accession>